<protein>
    <submittedName>
        <fullName evidence="1">Uncharacterized protein</fullName>
    </submittedName>
</protein>
<sequence>MVKTMQTRVEDEEKFTVRVKYWEGWKKKDDASDDALFYLSDFHLENIKILLTSKDVYHCCLKKK</sequence>
<dbReference type="RefSeq" id="XP_024580134.1">
    <property type="nucleotide sequence ID" value="XM_024729792.1"/>
</dbReference>
<dbReference type="Proteomes" id="UP000054928">
    <property type="component" value="Unassembled WGS sequence"/>
</dbReference>
<reference evidence="2" key="1">
    <citation type="submission" date="2014-09" db="EMBL/GenBank/DDBJ databases">
        <authorList>
            <person name="Sharma Rahul"/>
            <person name="Thines Marco"/>
        </authorList>
    </citation>
    <scope>NUCLEOTIDE SEQUENCE [LARGE SCALE GENOMIC DNA]</scope>
</reference>
<proteinExistence type="predicted"/>
<dbReference type="EMBL" id="CCYD01000810">
    <property type="protein sequence ID" value="CEG43765.1"/>
    <property type="molecule type" value="Genomic_DNA"/>
</dbReference>
<dbReference type="GeneID" id="36409112"/>
<accession>A0A0P1AR60</accession>
<dbReference type="AlphaFoldDB" id="A0A0P1AR60"/>
<organism evidence="1 2">
    <name type="scientific">Plasmopara halstedii</name>
    <name type="common">Downy mildew of sunflower</name>
    <dbReference type="NCBI Taxonomy" id="4781"/>
    <lineage>
        <taxon>Eukaryota</taxon>
        <taxon>Sar</taxon>
        <taxon>Stramenopiles</taxon>
        <taxon>Oomycota</taxon>
        <taxon>Peronosporomycetes</taxon>
        <taxon>Peronosporales</taxon>
        <taxon>Peronosporaceae</taxon>
        <taxon>Plasmopara</taxon>
    </lineage>
</organism>
<evidence type="ECO:0000313" key="1">
    <source>
        <dbReference type="EMBL" id="CEG43765.1"/>
    </source>
</evidence>
<name>A0A0P1AR60_PLAHL</name>
<evidence type="ECO:0000313" key="2">
    <source>
        <dbReference type="Proteomes" id="UP000054928"/>
    </source>
</evidence>
<keyword evidence="2" id="KW-1185">Reference proteome</keyword>